<name>A0A7J7KSZ3_BUGNE</name>
<reference evidence="2" key="1">
    <citation type="submission" date="2020-06" db="EMBL/GenBank/DDBJ databases">
        <title>Draft genome of Bugula neritina, a colonial animal packing powerful symbionts and potential medicines.</title>
        <authorList>
            <person name="Rayko M."/>
        </authorList>
    </citation>
    <scope>NUCLEOTIDE SEQUENCE [LARGE SCALE GENOMIC DNA]</scope>
    <source>
        <strain evidence="2">Kwan_BN1</strain>
    </source>
</reference>
<keyword evidence="3" id="KW-1185">Reference proteome</keyword>
<proteinExistence type="predicted"/>
<comment type="caution">
    <text evidence="2">The sequence shown here is derived from an EMBL/GenBank/DDBJ whole genome shotgun (WGS) entry which is preliminary data.</text>
</comment>
<organism evidence="2 3">
    <name type="scientific">Bugula neritina</name>
    <name type="common">Brown bryozoan</name>
    <name type="synonym">Sertularia neritina</name>
    <dbReference type="NCBI Taxonomy" id="10212"/>
    <lineage>
        <taxon>Eukaryota</taxon>
        <taxon>Metazoa</taxon>
        <taxon>Spiralia</taxon>
        <taxon>Lophotrochozoa</taxon>
        <taxon>Bryozoa</taxon>
        <taxon>Gymnolaemata</taxon>
        <taxon>Cheilostomatida</taxon>
        <taxon>Flustrina</taxon>
        <taxon>Buguloidea</taxon>
        <taxon>Bugulidae</taxon>
        <taxon>Bugula</taxon>
    </lineage>
</organism>
<dbReference type="Proteomes" id="UP000593567">
    <property type="component" value="Unassembled WGS sequence"/>
</dbReference>
<sequence length="75" mass="8419">MPSMLNGTVLLMGIVSAHQSSNTLLIMFWQMVKNAWRSKFKQLPPQPERRKTAKSATRRARSAVQPPVSSIVGRL</sequence>
<evidence type="ECO:0000313" key="3">
    <source>
        <dbReference type="Proteomes" id="UP000593567"/>
    </source>
</evidence>
<feature type="region of interest" description="Disordered" evidence="1">
    <location>
        <begin position="40"/>
        <end position="75"/>
    </location>
</feature>
<dbReference type="AlphaFoldDB" id="A0A7J7KSZ3"/>
<evidence type="ECO:0000256" key="1">
    <source>
        <dbReference type="SAM" id="MobiDB-lite"/>
    </source>
</evidence>
<protein>
    <submittedName>
        <fullName evidence="2">Uncharacterized protein</fullName>
    </submittedName>
</protein>
<accession>A0A7J7KSZ3</accession>
<gene>
    <name evidence="2" type="ORF">EB796_000388</name>
</gene>
<feature type="compositionally biased region" description="Basic residues" evidence="1">
    <location>
        <begin position="51"/>
        <end position="61"/>
    </location>
</feature>
<evidence type="ECO:0000313" key="2">
    <source>
        <dbReference type="EMBL" id="KAF6041302.1"/>
    </source>
</evidence>
<dbReference type="EMBL" id="VXIV02000062">
    <property type="protein sequence ID" value="KAF6041302.1"/>
    <property type="molecule type" value="Genomic_DNA"/>
</dbReference>